<sequence>MELPAALHRDVTDFGRLLTEGGMPVEPAKLVVPMLERFVAIDHGFAKVRRTPP</sequence>
<reference evidence="1 2" key="1">
    <citation type="submission" date="2018-07" db="EMBL/GenBank/DDBJ databases">
        <title>Genomic Encyclopedia of Type Strains, Phase III (KMG-III): the genomes of soil and plant-associated and newly described type strains.</title>
        <authorList>
            <person name="Whitman W."/>
        </authorList>
    </citation>
    <scope>NUCLEOTIDE SEQUENCE [LARGE SCALE GENOMIC DNA]</scope>
    <source>
        <strain evidence="1 2">CECT 8525</strain>
    </source>
</reference>
<dbReference type="EMBL" id="QPJL01000005">
    <property type="protein sequence ID" value="RCW85736.1"/>
    <property type="molecule type" value="Genomic_DNA"/>
</dbReference>
<gene>
    <name evidence="1" type="ORF">DFP89_1052</name>
</gene>
<keyword evidence="2" id="KW-1185">Reference proteome</keyword>
<evidence type="ECO:0000313" key="1">
    <source>
        <dbReference type="EMBL" id="RCW85736.1"/>
    </source>
</evidence>
<dbReference type="AlphaFoldDB" id="A0A368Z2P4"/>
<comment type="caution">
    <text evidence="1">The sequence shown here is derived from an EMBL/GenBank/DDBJ whole genome shotgun (WGS) entry which is preliminary data.</text>
</comment>
<dbReference type="InterPro" id="IPR018733">
    <property type="entry name" value="DUF2274"/>
</dbReference>
<organism evidence="1 2">
    <name type="scientific">Paracoccus lutimaris</name>
    <dbReference type="NCBI Taxonomy" id="1490030"/>
    <lineage>
        <taxon>Bacteria</taxon>
        <taxon>Pseudomonadati</taxon>
        <taxon>Pseudomonadota</taxon>
        <taxon>Alphaproteobacteria</taxon>
        <taxon>Rhodobacterales</taxon>
        <taxon>Paracoccaceae</taxon>
        <taxon>Paracoccus</taxon>
    </lineage>
</organism>
<name>A0A368Z2P4_9RHOB</name>
<evidence type="ECO:0000313" key="2">
    <source>
        <dbReference type="Proteomes" id="UP000253345"/>
    </source>
</evidence>
<dbReference type="Proteomes" id="UP000253345">
    <property type="component" value="Unassembled WGS sequence"/>
</dbReference>
<dbReference type="Pfam" id="PF10038">
    <property type="entry name" value="DUF2274"/>
    <property type="match status" value="1"/>
</dbReference>
<proteinExistence type="predicted"/>
<accession>A0A368Z2P4</accession>
<protein>
    <submittedName>
        <fullName evidence="1">Uncharacterized protein DUF2274</fullName>
    </submittedName>
</protein>